<organism evidence="1 2">
    <name type="scientific">Arabidopsis thaliana</name>
    <name type="common">Mouse-ear cress</name>
    <dbReference type="NCBI Taxonomy" id="3702"/>
    <lineage>
        <taxon>Eukaryota</taxon>
        <taxon>Viridiplantae</taxon>
        <taxon>Streptophyta</taxon>
        <taxon>Embryophyta</taxon>
        <taxon>Tracheophyta</taxon>
        <taxon>Spermatophyta</taxon>
        <taxon>Magnoliopsida</taxon>
        <taxon>eudicotyledons</taxon>
        <taxon>Gunneridae</taxon>
        <taxon>Pentapetalae</taxon>
        <taxon>rosids</taxon>
        <taxon>malvids</taxon>
        <taxon>Brassicales</taxon>
        <taxon>Brassicaceae</taxon>
        <taxon>Camelineae</taxon>
        <taxon>Arabidopsis</taxon>
    </lineage>
</organism>
<accession>A0A5S9XS86</accession>
<dbReference type="EMBL" id="CACSHJ010000095">
    <property type="protein sequence ID" value="CAA0395172.1"/>
    <property type="molecule type" value="Genomic_DNA"/>
</dbReference>
<proteinExistence type="predicted"/>
<gene>
    <name evidence="1" type="ORF">C24_LOCUS17922</name>
</gene>
<evidence type="ECO:0000313" key="2">
    <source>
        <dbReference type="Proteomes" id="UP000434276"/>
    </source>
</evidence>
<dbReference type="ExpressionAtlas" id="A0A5S9XS86">
    <property type="expression patterns" value="baseline"/>
</dbReference>
<protein>
    <submittedName>
        <fullName evidence="1">Uncharacterized protein</fullName>
    </submittedName>
</protein>
<reference evidence="1 2" key="1">
    <citation type="submission" date="2019-12" db="EMBL/GenBank/DDBJ databases">
        <authorList>
            <person name="Jiao W.-B."/>
            <person name="Schneeberger K."/>
        </authorList>
    </citation>
    <scope>NUCLEOTIDE SEQUENCE [LARGE SCALE GENOMIC DNA]</scope>
    <source>
        <strain evidence="2">cv. C24</strain>
    </source>
</reference>
<dbReference type="AlphaFoldDB" id="A0A5S9XS86"/>
<sequence length="66" mass="7854">MKDYNENSKKIKCKFEGVQRQMSRRHGGTEGQLIFWSIYEIESGLNIYTSRKPIMRSLVTRETLNR</sequence>
<name>A0A5S9XS86_ARATH</name>
<dbReference type="OrthoDB" id="10272730at2759"/>
<dbReference type="Proteomes" id="UP000434276">
    <property type="component" value="Unassembled WGS sequence"/>
</dbReference>
<evidence type="ECO:0000313" key="1">
    <source>
        <dbReference type="EMBL" id="CAA0395172.1"/>
    </source>
</evidence>